<name>A0A199UMH0_ANACO</name>
<keyword evidence="1" id="KW-0472">Membrane</keyword>
<proteinExistence type="predicted"/>
<organism evidence="2 3">
    <name type="scientific">Ananas comosus</name>
    <name type="common">Pineapple</name>
    <name type="synonym">Ananas ananas</name>
    <dbReference type="NCBI Taxonomy" id="4615"/>
    <lineage>
        <taxon>Eukaryota</taxon>
        <taxon>Viridiplantae</taxon>
        <taxon>Streptophyta</taxon>
        <taxon>Embryophyta</taxon>
        <taxon>Tracheophyta</taxon>
        <taxon>Spermatophyta</taxon>
        <taxon>Magnoliopsida</taxon>
        <taxon>Liliopsida</taxon>
        <taxon>Poales</taxon>
        <taxon>Bromeliaceae</taxon>
        <taxon>Bromelioideae</taxon>
        <taxon>Ananas</taxon>
    </lineage>
</organism>
<keyword evidence="1" id="KW-1133">Transmembrane helix</keyword>
<dbReference type="PANTHER" id="PTHR35128">
    <property type="entry name" value="SECRETION-REGULATING GUANINE NUCLEOTIDE EXCHANGE FACTOR"/>
    <property type="match status" value="1"/>
</dbReference>
<dbReference type="SUPFAM" id="SSF53474">
    <property type="entry name" value="alpha/beta-Hydrolases"/>
    <property type="match status" value="1"/>
</dbReference>
<evidence type="ECO:0000313" key="3">
    <source>
        <dbReference type="Proteomes" id="UP000092600"/>
    </source>
</evidence>
<dbReference type="PANTHER" id="PTHR35128:SF1">
    <property type="entry name" value="SECRETION-REGULATING GUANINE NUCLEOTIDE EXCHANGE FACTOR"/>
    <property type="match status" value="1"/>
</dbReference>
<keyword evidence="1" id="KW-0812">Transmembrane</keyword>
<dbReference type="STRING" id="4615.A0A199UMH0"/>
<dbReference type="Gene3D" id="3.40.50.1820">
    <property type="entry name" value="alpha/beta hydrolase"/>
    <property type="match status" value="1"/>
</dbReference>
<sequence length="403" mass="45972">MWIGVPKSSNTYYTSQKWRGIALTTCALILIATLILFKAKPTSPSDPEALKGTAFFPSSIQFHPSFEFMNGTEVIWQIPNSPKAALFIAPGCTIRASNFWDKSTFCPNYDGLPEERAFVLQALEREFAVLTISSLEECWSFGKELENVEWIIKWWVRENKLEGLPMMALGASSGGYFVSALAFKMRFGSITIMIAEGVFVNMAIGNDYPPTLFVHMPKDRIRMSNILRNMEDFKAKGVDVKEVRCMDFPLIPNVLSDRIPGVNRSFAVKIVEVFHEKGFVDEKGYMKMDGRATPWKEALKEKNLLSESDEWIKHVEEELNLAYGYHEFCCLKSEDIFEWFDSHMNYDLHAVRIGNIACCMRFAPEFPTRAGAAREAEYTKLPLAPQNRVTCPPPIPCRLYYYC</sequence>
<evidence type="ECO:0000256" key="1">
    <source>
        <dbReference type="SAM" id="Phobius"/>
    </source>
</evidence>
<dbReference type="InterPro" id="IPR029058">
    <property type="entry name" value="AB_hydrolase_fold"/>
</dbReference>
<dbReference type="EMBL" id="LSRQ01006642">
    <property type="protein sequence ID" value="OAY65876.1"/>
    <property type="molecule type" value="Genomic_DNA"/>
</dbReference>
<dbReference type="AlphaFoldDB" id="A0A199UMH0"/>
<protein>
    <submittedName>
        <fullName evidence="2">Uncharacterized protein</fullName>
    </submittedName>
</protein>
<gene>
    <name evidence="2" type="ORF">ACMD2_14597</name>
</gene>
<evidence type="ECO:0000313" key="2">
    <source>
        <dbReference type="EMBL" id="OAY65876.1"/>
    </source>
</evidence>
<reference evidence="2 3" key="1">
    <citation type="journal article" date="2016" name="DNA Res.">
        <title>The draft genome of MD-2 pineapple using hybrid error correction of long reads.</title>
        <authorList>
            <person name="Redwan R.M."/>
            <person name="Saidin A."/>
            <person name="Kumar S.V."/>
        </authorList>
    </citation>
    <scope>NUCLEOTIDE SEQUENCE [LARGE SCALE GENOMIC DNA]</scope>
    <source>
        <strain evidence="3">cv. MD2</strain>
        <tissue evidence="2">Leaf</tissue>
    </source>
</reference>
<accession>A0A199UMH0</accession>
<comment type="caution">
    <text evidence="2">The sequence shown here is derived from an EMBL/GenBank/DDBJ whole genome shotgun (WGS) entry which is preliminary data.</text>
</comment>
<feature type="transmembrane region" description="Helical" evidence="1">
    <location>
        <begin position="20"/>
        <end position="37"/>
    </location>
</feature>
<dbReference type="Proteomes" id="UP000092600">
    <property type="component" value="Unassembled WGS sequence"/>
</dbReference>